<name>A0A385L369_9CLOS</name>
<dbReference type="Pfam" id="PF00012">
    <property type="entry name" value="HSP70"/>
    <property type="match status" value="1"/>
</dbReference>
<dbReference type="Gene3D" id="3.90.640.10">
    <property type="entry name" value="Actin, Chain A, domain 4"/>
    <property type="match status" value="1"/>
</dbReference>
<dbReference type="GeneID" id="41702744"/>
<dbReference type="RefSeq" id="YP_009553643.1">
    <property type="nucleotide sequence ID" value="NC_040834.1"/>
</dbReference>
<keyword evidence="2 3" id="KW-0067">ATP-binding</keyword>
<dbReference type="Gene3D" id="2.60.34.10">
    <property type="entry name" value="Substrate Binding Domain Of DNAk, Chain A, domain 1"/>
    <property type="match status" value="1"/>
</dbReference>
<evidence type="ECO:0000313" key="5">
    <source>
        <dbReference type="Proteomes" id="UP000289889"/>
    </source>
</evidence>
<dbReference type="Gene3D" id="3.30.420.40">
    <property type="match status" value="2"/>
</dbReference>
<organism evidence="4 5">
    <name type="scientific">Blackcurrant closterovirus 1</name>
    <dbReference type="NCBI Taxonomy" id="2734344"/>
    <lineage>
        <taxon>Viruses</taxon>
        <taxon>Riboviria</taxon>
        <taxon>Orthornavirae</taxon>
        <taxon>Kitrinoviricota</taxon>
        <taxon>Alsuviricetes</taxon>
        <taxon>Martellivirales</taxon>
        <taxon>Closteroviridae</taxon>
        <taxon>Closterovirus</taxon>
        <taxon>Closterovirus uniribi</taxon>
    </lineage>
</organism>
<dbReference type="PANTHER" id="PTHR19375">
    <property type="entry name" value="HEAT SHOCK PROTEIN 70KDA"/>
    <property type="match status" value="1"/>
</dbReference>
<keyword evidence="5" id="KW-1185">Reference proteome</keyword>
<dbReference type="GO" id="GO:0140662">
    <property type="term" value="F:ATP-dependent protein folding chaperone"/>
    <property type="evidence" value="ECO:0007669"/>
    <property type="project" value="InterPro"/>
</dbReference>
<dbReference type="InterPro" id="IPR043129">
    <property type="entry name" value="ATPase_NBD"/>
</dbReference>
<dbReference type="PRINTS" id="PR00301">
    <property type="entry name" value="HEATSHOCK70"/>
</dbReference>
<dbReference type="GO" id="GO:0005524">
    <property type="term" value="F:ATP binding"/>
    <property type="evidence" value="ECO:0007669"/>
    <property type="project" value="UniProtKB-KW"/>
</dbReference>
<proteinExistence type="inferred from homology"/>
<dbReference type="SUPFAM" id="SSF53067">
    <property type="entry name" value="Actin-like ATPase domain"/>
    <property type="match status" value="2"/>
</dbReference>
<sequence>MVLFGLDFGTTFSSVCVYNDGCLFLYKQNDSAYIPTSIFLPDSSRDIKFGFDAELAFKRKLKGLYFRDLKRWVGCCEENITTFKNKLKPLYGVHLMQYGDGTLKTVAVEDYGGQISNMRIPDAIAAFVRCILSSAEKAFEIECTGVVCSVPAGYNTIQRTFTQECVSLSGYTCNRIINEPSAAALSSVSDLEQGDQQLLVYDFGGGTFDVSAVYRVDQTFTVGASNGDMNLGGRDVDKAFSDLIKSRAGCTAEGNVEVSYLKESLSKETEAIRYHFELGGDSYDVYVSQEDIYSIALPFINRTMVLLEDVVRLAGFSGDKSTTLIIVGGSSYLPGLHQELRKFRLIKRIVPIPDPRGAVAIGCALYADSMQTPNGLLLVDCASQSIGIADFRCKMMNVCAAGSPIPYVGEKIINLLDTGPNSSFTIALFEGDSPHCRKCTRVFVSDVNLKLLGVTHNVKRFEVTVLTEVDSLGVIKCFLRGSNNVLVDTESKPHYDFGLCSRPNRVVINSEDLDEDMAKFLLITSRTDRSRDKSRKYADEIVTTLATGCSYYEASQKHSNLISGDDANSAELLLGRPFQGILRGGRVKRVPVKGGGEF</sequence>
<evidence type="ECO:0000313" key="4">
    <source>
        <dbReference type="EMBL" id="AYA22226.1"/>
    </source>
</evidence>
<reference evidence="4 5" key="1">
    <citation type="journal article" date="2018" name="Virus Genes">
        <title>Molecular characterization and detection of a new closterovirus identified from blackcurrant by high-throughput sequencing.</title>
        <authorList>
            <person name="Zheng L."/>
            <person name="Wu L."/>
            <person name="Postman J."/>
            <person name="Liu H."/>
            <person name="Li R."/>
        </authorList>
    </citation>
    <scope>NUCLEOTIDE SEQUENCE [LARGE SCALE GENOMIC DNA]</scope>
    <source>
        <strain evidence="4">BC</strain>
    </source>
</reference>
<dbReference type="PROSITE" id="PS01036">
    <property type="entry name" value="HSP70_3"/>
    <property type="match status" value="1"/>
</dbReference>
<dbReference type="Proteomes" id="UP000289889">
    <property type="component" value="Segment"/>
</dbReference>
<dbReference type="KEGG" id="vg:41702744"/>
<dbReference type="InterPro" id="IPR018181">
    <property type="entry name" value="Heat_shock_70_CS"/>
</dbReference>
<dbReference type="InterPro" id="IPR013126">
    <property type="entry name" value="Hsp_70_fam"/>
</dbReference>
<protein>
    <submittedName>
        <fullName evidence="4">Hsp70h</fullName>
    </submittedName>
</protein>
<dbReference type="EMBL" id="MH267701">
    <property type="protein sequence ID" value="AYA22226.1"/>
    <property type="molecule type" value="Genomic_RNA"/>
</dbReference>
<dbReference type="SUPFAM" id="SSF100920">
    <property type="entry name" value="Heat shock protein 70kD (HSP70), peptide-binding domain"/>
    <property type="match status" value="1"/>
</dbReference>
<comment type="similarity">
    <text evidence="3">Belongs to the heat shock protein 70 family.</text>
</comment>
<dbReference type="InterPro" id="IPR029047">
    <property type="entry name" value="HSP70_peptide-bd_sf"/>
</dbReference>
<evidence type="ECO:0000256" key="1">
    <source>
        <dbReference type="ARBA" id="ARBA00022741"/>
    </source>
</evidence>
<evidence type="ECO:0000256" key="3">
    <source>
        <dbReference type="RuleBase" id="RU003322"/>
    </source>
</evidence>
<evidence type="ECO:0000256" key="2">
    <source>
        <dbReference type="ARBA" id="ARBA00022840"/>
    </source>
</evidence>
<accession>A0A385L369</accession>
<keyword evidence="1 3" id="KW-0547">Nucleotide-binding</keyword>